<feature type="compositionally biased region" description="Polar residues" evidence="1">
    <location>
        <begin position="344"/>
        <end position="361"/>
    </location>
</feature>
<dbReference type="InterPro" id="IPR002525">
    <property type="entry name" value="Transp_IS110-like_N"/>
</dbReference>
<dbReference type="InterPro" id="IPR003346">
    <property type="entry name" value="Transposase_20"/>
</dbReference>
<dbReference type="Pfam" id="PF02371">
    <property type="entry name" value="Transposase_20"/>
    <property type="match status" value="1"/>
</dbReference>
<evidence type="ECO:0000313" key="4">
    <source>
        <dbReference type="EMBL" id="TCC61435.1"/>
    </source>
</evidence>
<feature type="domain" description="Transposase IS110-like N-terminal" evidence="2">
    <location>
        <begin position="1"/>
        <end position="152"/>
    </location>
</feature>
<dbReference type="GO" id="GO:0006313">
    <property type="term" value="P:DNA transposition"/>
    <property type="evidence" value="ECO:0007669"/>
    <property type="project" value="InterPro"/>
</dbReference>
<gene>
    <name evidence="4" type="ORF">E0H73_19385</name>
</gene>
<dbReference type="EMBL" id="SJKB01000005">
    <property type="protein sequence ID" value="TCC61435.1"/>
    <property type="molecule type" value="Genomic_DNA"/>
</dbReference>
<feature type="domain" description="Transposase IS116/IS110/IS902 C-terminal" evidence="3">
    <location>
        <begin position="217"/>
        <end position="297"/>
    </location>
</feature>
<dbReference type="NCBIfam" id="NF033542">
    <property type="entry name" value="transpos_IS110"/>
    <property type="match status" value="1"/>
</dbReference>
<keyword evidence="5" id="KW-1185">Reference proteome</keyword>
<evidence type="ECO:0000256" key="1">
    <source>
        <dbReference type="SAM" id="MobiDB-lite"/>
    </source>
</evidence>
<dbReference type="InterPro" id="IPR047650">
    <property type="entry name" value="Transpos_IS110"/>
</dbReference>
<dbReference type="GO" id="GO:0004803">
    <property type="term" value="F:transposase activity"/>
    <property type="evidence" value="ECO:0007669"/>
    <property type="project" value="InterPro"/>
</dbReference>
<evidence type="ECO:0000259" key="2">
    <source>
        <dbReference type="Pfam" id="PF01548"/>
    </source>
</evidence>
<dbReference type="AlphaFoldDB" id="A0A4R0KZ09"/>
<protein>
    <submittedName>
        <fullName evidence="4">IS110 family transposase</fullName>
    </submittedName>
</protein>
<dbReference type="Proteomes" id="UP000291144">
    <property type="component" value="Unassembled WGS sequence"/>
</dbReference>
<evidence type="ECO:0000313" key="5">
    <source>
        <dbReference type="Proteomes" id="UP000291144"/>
    </source>
</evidence>
<dbReference type="PANTHER" id="PTHR33055:SF16">
    <property type="entry name" value="TRANSPOSASE FOR INSERTION SEQUENCE ELEMENT IS1547"/>
    <property type="match status" value="1"/>
</dbReference>
<reference evidence="4 5" key="1">
    <citation type="submission" date="2019-02" db="EMBL/GenBank/DDBJ databases">
        <title>Kribbella capetownensis sp. nov. and Kribbella speibonae sp. nov., isolated from soil.</title>
        <authorList>
            <person name="Curtis S.M."/>
            <person name="Norton I."/>
            <person name="Everest G.J."/>
            <person name="Meyers P.R."/>
        </authorList>
    </citation>
    <scope>NUCLEOTIDE SEQUENCE [LARGE SCALE GENOMIC DNA]</scope>
    <source>
        <strain evidence="4 5">NRRL B-24813</strain>
    </source>
</reference>
<organism evidence="4 5">
    <name type="scientific">Kribbella pittospori</name>
    <dbReference type="NCBI Taxonomy" id="722689"/>
    <lineage>
        <taxon>Bacteria</taxon>
        <taxon>Bacillati</taxon>
        <taxon>Actinomycetota</taxon>
        <taxon>Actinomycetes</taxon>
        <taxon>Propionibacteriales</taxon>
        <taxon>Kribbellaceae</taxon>
        <taxon>Kribbella</taxon>
    </lineage>
</organism>
<proteinExistence type="predicted"/>
<feature type="region of interest" description="Disordered" evidence="1">
    <location>
        <begin position="334"/>
        <end position="381"/>
    </location>
</feature>
<dbReference type="PANTHER" id="PTHR33055">
    <property type="entry name" value="TRANSPOSASE FOR INSERTION SEQUENCE ELEMENT IS1111A"/>
    <property type="match status" value="1"/>
</dbReference>
<dbReference type="GO" id="GO:0003677">
    <property type="term" value="F:DNA binding"/>
    <property type="evidence" value="ECO:0007669"/>
    <property type="project" value="InterPro"/>
</dbReference>
<sequence length="381" mass="41225">MDPHKRSVTIEVMDGDEHVLGGGRFATGTAGYRSMLDSVGAWPNRIWAIEGCNGIGRHIAHRLIADREQVVDVPPKLSARARVFATGQGRKTDATDAHSVALVGTRMTGLRPVVADEQLEVLRLLVDRRRALGEEHTRKVSQLHALLLELIPGGAKVFLSAAQARKLLASVRPRDVVGKTRKRVATELVIDLEKIYARTKAADKELTELVKATGTGLLDLHGIGPSGAARLLVEVGDITRFPDRAHFASWTGTAPIDASSGDHVRHRLSRGGNRQINRVLHVMAVVQLRNPTEGRAYFDRKKTTGKTSMEAMRCLKRRLSDLIYKTMLDDLVAAQKTGPGGQPGNDSVSSATGSQPSTGSSDKSHPEPAKTKPNRTLPAAS</sequence>
<name>A0A4R0KZ09_9ACTN</name>
<dbReference type="OrthoDB" id="4337860at2"/>
<evidence type="ECO:0000259" key="3">
    <source>
        <dbReference type="Pfam" id="PF02371"/>
    </source>
</evidence>
<accession>A0A4R0KZ09</accession>
<comment type="caution">
    <text evidence="4">The sequence shown here is derived from an EMBL/GenBank/DDBJ whole genome shotgun (WGS) entry which is preliminary data.</text>
</comment>
<dbReference type="Pfam" id="PF01548">
    <property type="entry name" value="DEDD_Tnp_IS110"/>
    <property type="match status" value="1"/>
</dbReference>